<dbReference type="InterPro" id="IPR015920">
    <property type="entry name" value="Cellobiose_DH-like_cyt"/>
</dbReference>
<evidence type="ECO:0000259" key="2">
    <source>
        <dbReference type="Pfam" id="PF16010"/>
    </source>
</evidence>
<evidence type="ECO:0000313" key="3">
    <source>
        <dbReference type="EMBL" id="EGO21046.1"/>
    </source>
</evidence>
<gene>
    <name evidence="3" type="ORF">SERLADRAFT_417465</name>
</gene>
<protein>
    <submittedName>
        <fullName evidence="3">Cytochrome b562</fullName>
    </submittedName>
</protein>
<dbReference type="AlphaFoldDB" id="F8P6H9"/>
<dbReference type="Pfam" id="PF16010">
    <property type="entry name" value="CDH-cyt"/>
    <property type="match status" value="1"/>
</dbReference>
<keyword evidence="1" id="KW-0732">Signal</keyword>
<feature type="signal peptide" evidence="1">
    <location>
        <begin position="1"/>
        <end position="20"/>
    </location>
</feature>
<name>F8P6H9_SERL9</name>
<dbReference type="KEGG" id="sla:SERLADRAFT_417465"/>
<dbReference type="SUPFAM" id="SSF49344">
    <property type="entry name" value="CBD9-like"/>
    <property type="match status" value="1"/>
</dbReference>
<dbReference type="HOGENOM" id="CLU_081649_1_0_1"/>
<feature type="domain" description="Cellobiose dehydrogenase-like cytochrome" evidence="2">
    <location>
        <begin position="27"/>
        <end position="205"/>
    </location>
</feature>
<feature type="chain" id="PRO_5003376323" evidence="1">
    <location>
        <begin position="21"/>
        <end position="209"/>
    </location>
</feature>
<dbReference type="PANTHER" id="PTHR47797">
    <property type="entry name" value="DEHYDROGENASE, PUTATIVE (AFU_ORTHOLOGUE AFUA_8G05805)-RELATED"/>
    <property type="match status" value="1"/>
</dbReference>
<dbReference type="EMBL" id="GL945439">
    <property type="protein sequence ID" value="EGO21046.1"/>
    <property type="molecule type" value="Genomic_DNA"/>
</dbReference>
<dbReference type="CDD" id="cd09630">
    <property type="entry name" value="CDH_like_cytochrome"/>
    <property type="match status" value="1"/>
</dbReference>
<sequence>MFQKLLVASLLFLGIQFVNAVPNATAYCDSTSGICYQGYTDPTLDITVGLTFPPVSTDGGANSTAFIAEIVAPVTYGWTGITVGGSMAYSLLFVLWPYEGEVILSPRWTTGYTQPTPYYGPIITMLPGTSVNSTSITASFLCENCTYWEGGAIGGGDLEGTQLIEYVANNDTEVFDPANYASNFTIHDVYGSFELNLADAHFSDFFSLL</sequence>
<evidence type="ECO:0000256" key="1">
    <source>
        <dbReference type="SAM" id="SignalP"/>
    </source>
</evidence>
<dbReference type="Gene3D" id="2.60.40.1210">
    <property type="entry name" value="Cellobiose dehydrogenase, cytochrome domain"/>
    <property type="match status" value="1"/>
</dbReference>
<dbReference type="RefSeq" id="XP_007322003.1">
    <property type="nucleotide sequence ID" value="XM_007321941.1"/>
</dbReference>
<dbReference type="Proteomes" id="UP000008064">
    <property type="component" value="Unassembled WGS sequence"/>
</dbReference>
<organism>
    <name type="scientific">Serpula lacrymans var. lacrymans (strain S7.9)</name>
    <name type="common">Dry rot fungus</name>
    <dbReference type="NCBI Taxonomy" id="578457"/>
    <lineage>
        <taxon>Eukaryota</taxon>
        <taxon>Fungi</taxon>
        <taxon>Dikarya</taxon>
        <taxon>Basidiomycota</taxon>
        <taxon>Agaricomycotina</taxon>
        <taxon>Agaricomycetes</taxon>
        <taxon>Agaricomycetidae</taxon>
        <taxon>Boletales</taxon>
        <taxon>Coniophorineae</taxon>
        <taxon>Serpulaceae</taxon>
        <taxon>Serpula</taxon>
    </lineage>
</organism>
<dbReference type="PANTHER" id="PTHR47797:SF5">
    <property type="entry name" value="CELLOBIOSE DEHYDROGENASE CYTOCHROME DOMAIN-CONTAINING PROTEIN"/>
    <property type="match status" value="1"/>
</dbReference>
<dbReference type="OrthoDB" id="413885at2759"/>
<reference evidence="3" key="1">
    <citation type="submission" date="2011-04" db="EMBL/GenBank/DDBJ databases">
        <title>Evolution of plant cell wall degrading machinery underlies the functional diversity of forest fungi.</title>
        <authorList>
            <consortium name="US DOE Joint Genome Institute (JGI-PGF)"/>
            <person name="Eastwood D.C."/>
            <person name="Floudas D."/>
            <person name="Binder M."/>
            <person name="Majcherczyk A."/>
            <person name="Schneider P."/>
            <person name="Aerts A."/>
            <person name="Asiegbu F.O."/>
            <person name="Baker S.E."/>
            <person name="Barry K."/>
            <person name="Bendiksby M."/>
            <person name="Blumentritt M."/>
            <person name="Coutinho P.M."/>
            <person name="Cullen D."/>
            <person name="Cullen D."/>
            <person name="Gathman A."/>
            <person name="Goodell B."/>
            <person name="Henrissat B."/>
            <person name="Ihrmark K."/>
            <person name="Kauserud H."/>
            <person name="Kohler A."/>
            <person name="LaButti K."/>
            <person name="Lapidus A."/>
            <person name="Lavin J.L."/>
            <person name="Lee Y.-H."/>
            <person name="Lindquist E."/>
            <person name="Lilly W."/>
            <person name="Lucas S."/>
            <person name="Morin E."/>
            <person name="Murat C."/>
            <person name="Oguiza J.A."/>
            <person name="Park J."/>
            <person name="Pisabarro A.G."/>
            <person name="Riley R."/>
            <person name="Rosling A."/>
            <person name="Salamov A."/>
            <person name="Schmidt O."/>
            <person name="Schmutz J."/>
            <person name="Skrede I."/>
            <person name="Stenlid J."/>
            <person name="Wiebenga A."/>
            <person name="Xie X."/>
            <person name="Kues U."/>
            <person name="Hibbett D.S."/>
            <person name="Hoffmeister D."/>
            <person name="Hogberg N."/>
            <person name="Martin F."/>
            <person name="Grigoriev I.V."/>
            <person name="Watkinson S.C."/>
        </authorList>
    </citation>
    <scope>NUCLEOTIDE SEQUENCE</scope>
    <source>
        <strain evidence="3">S7.9</strain>
    </source>
</reference>
<dbReference type="GeneID" id="18813585"/>
<accession>F8P6H9</accession>
<proteinExistence type="predicted"/>